<dbReference type="InterPro" id="IPR040853">
    <property type="entry name" value="RapA2_cadherin-like"/>
</dbReference>
<evidence type="ECO:0000313" key="6">
    <source>
        <dbReference type="EMBL" id="MDR6532246.1"/>
    </source>
</evidence>
<organism evidence="6 7">
    <name type="scientific">Caulobacter rhizosphaerae</name>
    <dbReference type="NCBI Taxonomy" id="2010972"/>
    <lineage>
        <taxon>Bacteria</taxon>
        <taxon>Pseudomonadati</taxon>
        <taxon>Pseudomonadota</taxon>
        <taxon>Alphaproteobacteria</taxon>
        <taxon>Caulobacterales</taxon>
        <taxon>Caulobacteraceae</taxon>
        <taxon>Caulobacter</taxon>
    </lineage>
</organism>
<dbReference type="PANTHER" id="PTHR38340:SF1">
    <property type="entry name" value="S-LAYER PROTEIN"/>
    <property type="match status" value="1"/>
</dbReference>
<dbReference type="Gene3D" id="2.150.10.10">
    <property type="entry name" value="Serralysin-like metalloprotease, C-terminal"/>
    <property type="match status" value="2"/>
</dbReference>
<dbReference type="InterPro" id="IPR015919">
    <property type="entry name" value="Cadherin-like_sf"/>
</dbReference>
<dbReference type="PRINTS" id="PR00313">
    <property type="entry name" value="CABNDNGRPT"/>
</dbReference>
<dbReference type="CDD" id="cd11304">
    <property type="entry name" value="Cadherin_repeat"/>
    <property type="match status" value="1"/>
</dbReference>
<proteinExistence type="predicted"/>
<dbReference type="InterPro" id="IPR014756">
    <property type="entry name" value="Ig_E-set"/>
</dbReference>
<dbReference type="NCBIfam" id="TIGR01965">
    <property type="entry name" value="VCBS_repeat"/>
    <property type="match status" value="1"/>
</dbReference>
<dbReference type="InterPro" id="IPR046540">
    <property type="entry name" value="DMFA2_C"/>
</dbReference>
<dbReference type="Gene3D" id="2.60.40.60">
    <property type="entry name" value="Cadherins"/>
    <property type="match status" value="1"/>
</dbReference>
<reference evidence="6 7" key="1">
    <citation type="submission" date="2023-07" db="EMBL/GenBank/DDBJ databases">
        <title>Sorghum-associated microbial communities from plants grown in Nebraska, USA.</title>
        <authorList>
            <person name="Schachtman D."/>
        </authorList>
    </citation>
    <scope>NUCLEOTIDE SEQUENCE [LARGE SCALE GENOMIC DNA]</scope>
    <source>
        <strain evidence="6 7">DS2154</strain>
    </source>
</reference>
<evidence type="ECO:0000313" key="7">
    <source>
        <dbReference type="Proteomes" id="UP001262754"/>
    </source>
</evidence>
<keyword evidence="4" id="KW-0677">Repeat</keyword>
<evidence type="ECO:0000259" key="5">
    <source>
        <dbReference type="PROSITE" id="PS50268"/>
    </source>
</evidence>
<dbReference type="Gene3D" id="2.60.40.650">
    <property type="match status" value="1"/>
</dbReference>
<sequence length="1701" mass="174646">MDNPIVLENQKPGTPRDVWDAPASNQIEGFATQFSVDNGSTVSFKINLNVAQGATAPYRIEIYRLGYYGGDGATLVTTLNGLTGVRQPDPITDSRGLVDAGNWSVSASWTTPADAVSGVYLAKLVRADNGATNQVPFIVRDDGGASDVLLQTSDTTWQAYNGWAGRNGQVGGSFYGGFDQPANIAPDQSPLDQDRAFAVSYNRPFITRGGGGTYAGGQDYLFGADYAALYWLEKNGYSVSYVSGVDTDRLGASYLTSHKAFISVGHDEYWSGPQRANVEAARDAGVNLLFWSGNEVYWKTRWESSIVDGVEYRTLVCYKETKFNYSLGAGPQDYPNVDPSTEWTGTWRDLRFVGNPNAVGARPENTLTGQLFGPDGSGEFGGALDIPAAYAGLRVWRNTGVGPNGALDIAPGILGYEWDTSPTDAFRPAGLIKLSETTIPWSEILTDQGNRTAPGTATHSLSLYRAPSGALVFGAGTVFWSWGLSNQHDSSPYGANIQSATLQQFTINMFADMGIQPGVSDAILQSQGLARALGSNDRIAATTTLTDLPDSVGAFSQVTISGSAADIDNDPSNDDGRVALVEVSVDGGLNWRVAQGTANWTYSWTPTTQGVYTIKARAIDDSLNIRPVNQLATDVVTVTAPQTPNTVSLFGSSVTPTGQLYNDGQAVELGVKFQATQGGAITSLRYFRAAGDSNDTDQRQGHLWAANGTLLATVTFNSAPGQSGWQVATLTTPVTIQAGALYVASYKTDNNYLAADNYFSTTYNEPFGVLSAPASSQVGGNGVYVYGAGVQFPNHSYNAGNYWVDVVFDPPNGANRPPVFTSGTAFSMAENSTLVGALSATDPDGNGLTYAIAAGDDRALFTINASTGELRFLTAPDFEAPRDTGGDNHYALTVSVSDGIAPAVQQAITVAVTDLAEGPPGPATFAGRSITAEYIFGSTPDTLFPTASARQTATVNTTQGAVEFANLPNADPAAIGNGQYGLAAVDLGALTLQIQFPLDPAVFSQAYVAFATAQDKPFNGVRLSDADGLLPMVRGVSIISQRGFTNQAGAATPLTASDFTLTSEGIFLNVAGKGRQVDADPATAGVQASQVVLSVDLNDAPVADAEAATTTRDTPLQLAVATLLAGDTDADGDTLTVSAVRNAINGTAGFDAATGTVTFTPSAGFVGAASFEYIVIDGFGGSAAGTVTVNVTPPASNAPPTVSPINAGTSNEDATPSLNIDLLAAATDPEGQPLSVQNLTVTSSNASRVVTFSLQPSGVLTLSPSQFNDLAQGAFETLTASYGVSDGVNTTPNTATVRMDGRNDAPVAGDDVFATGEAVVLTGNVITNLAGLDVDPDRNALSVVALNGGASGLGTATPLASGARLTLNASGAFTYDPNGAFDTLASGQTATDSFAYTVSDGLISDIAVVTITVNGQTTAGVVLTGTSGANTLNGGRGDDTIRGLGGSDQLFGDAGGDTLDGGSGTDRVDGGRGDDILLIRAAEGQFDTLIGGDGTDTLRVDPAGGAVVLEKTATISTIEVFDGGGQAVRGSSNANTLDFSIFASVVGVASISGLGGNDILTGSSGRDVINGDGGADQLNGGAGDDLLYGGAGADRLTGGAGADTFVYRAWGESSALARDVIVGFDGAGVAGGDLIDVSALSVGQFAFNGTGGFSGGGVASIRYVASGGVTDVQFDNGTGGAAEMVVRLDGLFSLSAGDFIL</sequence>
<dbReference type="PROSITE" id="PS50268">
    <property type="entry name" value="CADHERIN_2"/>
    <property type="match status" value="1"/>
</dbReference>
<dbReference type="SUPFAM" id="SSF51120">
    <property type="entry name" value="beta-Roll"/>
    <property type="match status" value="2"/>
</dbReference>
<dbReference type="InterPro" id="IPR011049">
    <property type="entry name" value="Serralysin-like_metalloprot_C"/>
</dbReference>
<comment type="subcellular location">
    <subcellularLocation>
        <location evidence="2">Secreted</location>
    </subcellularLocation>
</comment>
<dbReference type="Pfam" id="PF00353">
    <property type="entry name" value="HemolysinCabind"/>
    <property type="match status" value="3"/>
</dbReference>
<dbReference type="Pfam" id="PF00028">
    <property type="entry name" value="Cadherin"/>
    <property type="match status" value="1"/>
</dbReference>
<accession>A0ABU1N2U2</accession>
<dbReference type="RefSeq" id="WP_310032682.1">
    <property type="nucleotide sequence ID" value="NZ_JAVDRL010000008.1"/>
</dbReference>
<dbReference type="Gene3D" id="2.60.40.2810">
    <property type="match status" value="1"/>
</dbReference>
<dbReference type="Proteomes" id="UP001262754">
    <property type="component" value="Unassembled WGS sequence"/>
</dbReference>
<dbReference type="InterPro" id="IPR050557">
    <property type="entry name" value="RTX_toxin/Mannuronan_C5-epim"/>
</dbReference>
<dbReference type="InterPro" id="IPR013858">
    <property type="entry name" value="Peptidase_M10B_C"/>
</dbReference>
<dbReference type="InterPro" id="IPR001343">
    <property type="entry name" value="Hemolysn_Ca-bd"/>
</dbReference>
<dbReference type="Pfam" id="PF17803">
    <property type="entry name" value="Cadherin_4"/>
    <property type="match status" value="1"/>
</dbReference>
<evidence type="ECO:0000256" key="3">
    <source>
        <dbReference type="ARBA" id="ARBA00022525"/>
    </source>
</evidence>
<feature type="domain" description="Cadherin" evidence="5">
    <location>
        <begin position="833"/>
        <end position="924"/>
    </location>
</feature>
<evidence type="ECO:0000256" key="1">
    <source>
        <dbReference type="ARBA" id="ARBA00001913"/>
    </source>
</evidence>
<keyword evidence="7" id="KW-1185">Reference proteome</keyword>
<keyword evidence="3" id="KW-0964">Secreted</keyword>
<gene>
    <name evidence="6" type="ORF">J2800_003002</name>
</gene>
<dbReference type="Pfam" id="PF17892">
    <property type="entry name" value="Cadherin_5"/>
    <property type="match status" value="1"/>
</dbReference>
<dbReference type="Pfam" id="PF20254">
    <property type="entry name" value="DMFA2_C"/>
    <property type="match status" value="1"/>
</dbReference>
<dbReference type="SMART" id="SM00112">
    <property type="entry name" value="CA"/>
    <property type="match status" value="1"/>
</dbReference>
<dbReference type="SUPFAM" id="SSF81296">
    <property type="entry name" value="E set domains"/>
    <property type="match status" value="1"/>
</dbReference>
<dbReference type="EMBL" id="JAVDRL010000008">
    <property type="protein sequence ID" value="MDR6532246.1"/>
    <property type="molecule type" value="Genomic_DNA"/>
</dbReference>
<dbReference type="Pfam" id="PF08548">
    <property type="entry name" value="Peptidase_M10_C"/>
    <property type="match status" value="1"/>
</dbReference>
<dbReference type="Pfam" id="PF13313">
    <property type="entry name" value="DUF4082"/>
    <property type="match status" value="1"/>
</dbReference>
<dbReference type="SUPFAM" id="SSF49313">
    <property type="entry name" value="Cadherin-like"/>
    <property type="match status" value="2"/>
</dbReference>
<comment type="caution">
    <text evidence="6">The sequence shown here is derived from an EMBL/GenBank/DDBJ whole genome shotgun (WGS) entry which is preliminary data.</text>
</comment>
<dbReference type="InterPro" id="IPR018511">
    <property type="entry name" value="Hemolysin-typ_Ca-bd_CS"/>
</dbReference>
<protein>
    <submittedName>
        <fullName evidence="6">VCBS repeat-containing protein</fullName>
    </submittedName>
</protein>
<evidence type="ECO:0000256" key="4">
    <source>
        <dbReference type="ARBA" id="ARBA00022737"/>
    </source>
</evidence>
<comment type="cofactor">
    <cofactor evidence="1">
        <name>Ca(2+)</name>
        <dbReference type="ChEBI" id="CHEBI:29108"/>
    </cofactor>
</comment>
<dbReference type="PROSITE" id="PS00330">
    <property type="entry name" value="HEMOLYSIN_CALCIUM"/>
    <property type="match status" value="4"/>
</dbReference>
<dbReference type="InterPro" id="IPR002126">
    <property type="entry name" value="Cadherin-like_dom"/>
</dbReference>
<dbReference type="PANTHER" id="PTHR38340">
    <property type="entry name" value="S-LAYER PROTEIN"/>
    <property type="match status" value="1"/>
</dbReference>
<evidence type="ECO:0000256" key="2">
    <source>
        <dbReference type="ARBA" id="ARBA00004613"/>
    </source>
</evidence>
<dbReference type="InterPro" id="IPR041690">
    <property type="entry name" value="Cadherin_5"/>
</dbReference>
<dbReference type="InterPro" id="IPR025141">
    <property type="entry name" value="DUF4082"/>
</dbReference>
<dbReference type="InterPro" id="IPR010221">
    <property type="entry name" value="VCBS_dom"/>
</dbReference>
<name>A0ABU1N2U2_9CAUL</name>